<comment type="caution">
    <text evidence="7">The sequence shown here is derived from an EMBL/GenBank/DDBJ whole genome shotgun (WGS) entry which is preliminary data.</text>
</comment>
<dbReference type="Proteomes" id="UP000029622">
    <property type="component" value="Unassembled WGS sequence"/>
</dbReference>
<dbReference type="InterPro" id="IPR045584">
    <property type="entry name" value="Pilin-like"/>
</dbReference>
<dbReference type="EMBL" id="AZTB01000001">
    <property type="protein sequence ID" value="KGG81449.1"/>
    <property type="molecule type" value="Genomic_DNA"/>
</dbReference>
<evidence type="ECO:0000256" key="3">
    <source>
        <dbReference type="ARBA" id="ARBA00022692"/>
    </source>
</evidence>
<dbReference type="PANTHER" id="PTHR30093:SF44">
    <property type="entry name" value="TYPE II SECRETION SYSTEM CORE PROTEIN G"/>
    <property type="match status" value="1"/>
</dbReference>
<protein>
    <recommendedName>
        <fullName evidence="9">Prepilin-type N-terminal cleavage/methylation domain-containing protein</fullName>
    </recommendedName>
</protein>
<dbReference type="SUPFAM" id="SSF54523">
    <property type="entry name" value="Pili subunits"/>
    <property type="match status" value="1"/>
</dbReference>
<evidence type="ECO:0008006" key="9">
    <source>
        <dbReference type="Google" id="ProtNLM"/>
    </source>
</evidence>
<keyword evidence="2" id="KW-0488">Methylation</keyword>
<evidence type="ECO:0000256" key="5">
    <source>
        <dbReference type="ARBA" id="ARBA00023136"/>
    </source>
</evidence>
<dbReference type="GO" id="GO:0016020">
    <property type="term" value="C:membrane"/>
    <property type="evidence" value="ECO:0007669"/>
    <property type="project" value="UniProtKB-SubCell"/>
</dbReference>
<dbReference type="STRING" id="1156417.Y919_00360"/>
<reference evidence="7 8" key="1">
    <citation type="submission" date="2013-12" db="EMBL/GenBank/DDBJ databases">
        <title>Draft genome sequence of Caloranaerobacter sp. H53214.</title>
        <authorList>
            <person name="Jiang L.J."/>
            <person name="Shao Z.Z."/>
            <person name="Long M.N."/>
        </authorList>
    </citation>
    <scope>NUCLEOTIDE SEQUENCE [LARGE SCALE GENOMIC DNA]</scope>
    <source>
        <strain evidence="7 8">H53214</strain>
    </source>
</reference>
<dbReference type="Pfam" id="PF07963">
    <property type="entry name" value="N_methyl"/>
    <property type="match status" value="1"/>
</dbReference>
<evidence type="ECO:0000256" key="2">
    <source>
        <dbReference type="ARBA" id="ARBA00022481"/>
    </source>
</evidence>
<gene>
    <name evidence="7" type="ORF">Y919_00360</name>
</gene>
<evidence type="ECO:0000256" key="1">
    <source>
        <dbReference type="ARBA" id="ARBA00004167"/>
    </source>
</evidence>
<dbReference type="InterPro" id="IPR012902">
    <property type="entry name" value="N_methyl_site"/>
</dbReference>
<proteinExistence type="predicted"/>
<dbReference type="PROSITE" id="PS00409">
    <property type="entry name" value="PROKAR_NTER_METHYL"/>
    <property type="match status" value="1"/>
</dbReference>
<accession>A0A096CXY6</accession>
<evidence type="ECO:0000256" key="6">
    <source>
        <dbReference type="SAM" id="Phobius"/>
    </source>
</evidence>
<dbReference type="InterPro" id="IPR000983">
    <property type="entry name" value="Bac_GSPG_pilin"/>
</dbReference>
<evidence type="ECO:0000256" key="4">
    <source>
        <dbReference type="ARBA" id="ARBA00022989"/>
    </source>
</evidence>
<dbReference type="PANTHER" id="PTHR30093">
    <property type="entry name" value="GENERAL SECRETION PATHWAY PROTEIN G"/>
    <property type="match status" value="1"/>
</dbReference>
<evidence type="ECO:0000313" key="7">
    <source>
        <dbReference type="EMBL" id="KGG81449.1"/>
    </source>
</evidence>
<organism evidence="7 8">
    <name type="scientific">Caloranaerobacter azorensis H53214</name>
    <dbReference type="NCBI Taxonomy" id="1156417"/>
    <lineage>
        <taxon>Bacteria</taxon>
        <taxon>Bacillati</taxon>
        <taxon>Bacillota</taxon>
        <taxon>Tissierellia</taxon>
        <taxon>Tissierellales</taxon>
        <taxon>Thermohalobacteraceae</taxon>
        <taxon>Caloranaerobacter</taxon>
    </lineage>
</organism>
<keyword evidence="4 6" id="KW-1133">Transmembrane helix</keyword>
<keyword evidence="3 6" id="KW-0812">Transmembrane</keyword>
<comment type="subcellular location">
    <subcellularLocation>
        <location evidence="1">Membrane</location>
        <topology evidence="1">Single-pass membrane protein</topology>
    </subcellularLocation>
</comment>
<dbReference type="AlphaFoldDB" id="A0A096CXY6"/>
<feature type="transmembrane region" description="Helical" evidence="6">
    <location>
        <begin position="20"/>
        <end position="38"/>
    </location>
</feature>
<evidence type="ECO:0000313" key="8">
    <source>
        <dbReference type="Proteomes" id="UP000029622"/>
    </source>
</evidence>
<dbReference type="GO" id="GO:0015627">
    <property type="term" value="C:type II protein secretion system complex"/>
    <property type="evidence" value="ECO:0007669"/>
    <property type="project" value="InterPro"/>
</dbReference>
<dbReference type="NCBIfam" id="TIGR02532">
    <property type="entry name" value="IV_pilin_GFxxxE"/>
    <property type="match status" value="1"/>
</dbReference>
<dbReference type="PRINTS" id="PR00813">
    <property type="entry name" value="BCTERIALGSPG"/>
</dbReference>
<name>A0A096CXY6_9FIRM</name>
<sequence>MKKVIKAINKRLRNKKGFTLIELIVVVAVLGILALIAIPKMVGIQDEAKEAVDESNMKLLQNAAELYAAQHNGNYPTKASDFEDYLSEFPEQSGGGAFWFDTTDEKVVESLPGGHSGFEIK</sequence>
<dbReference type="Gene3D" id="3.30.700.10">
    <property type="entry name" value="Glycoprotein, Type 4 Pilin"/>
    <property type="match status" value="1"/>
</dbReference>
<dbReference type="GO" id="GO:0015628">
    <property type="term" value="P:protein secretion by the type II secretion system"/>
    <property type="evidence" value="ECO:0007669"/>
    <property type="project" value="InterPro"/>
</dbReference>
<keyword evidence="5 6" id="KW-0472">Membrane</keyword>